<dbReference type="Gene3D" id="3.40.109.10">
    <property type="entry name" value="NADH Oxidase"/>
    <property type="match status" value="1"/>
</dbReference>
<dbReference type="Proteomes" id="UP000321230">
    <property type="component" value="Unassembled WGS sequence"/>
</dbReference>
<comment type="caution">
    <text evidence="3">The sequence shown here is derived from an EMBL/GenBank/DDBJ whole genome shotgun (WGS) entry which is preliminary data.</text>
</comment>
<organism evidence="3 4">
    <name type="scientific">Gluconobacter wancherniae NBRC 103581</name>
    <dbReference type="NCBI Taxonomy" id="656744"/>
    <lineage>
        <taxon>Bacteria</taxon>
        <taxon>Pseudomonadati</taxon>
        <taxon>Pseudomonadota</taxon>
        <taxon>Alphaproteobacteria</taxon>
        <taxon>Acetobacterales</taxon>
        <taxon>Acetobacteraceae</taxon>
        <taxon>Gluconobacter</taxon>
    </lineage>
</organism>
<dbReference type="NCBIfam" id="NF003768">
    <property type="entry name" value="PRK05365.1"/>
    <property type="match status" value="1"/>
</dbReference>
<gene>
    <name evidence="3" type="ORF">GWA01_25320</name>
</gene>
<evidence type="ECO:0000259" key="2">
    <source>
        <dbReference type="Pfam" id="PF00881"/>
    </source>
</evidence>
<dbReference type="AlphaFoldDB" id="A0A511B4W7"/>
<protein>
    <submittedName>
        <fullName evidence="3">Putative NADH dehydrogenase/NAD(P)H nitroreductase</fullName>
    </submittedName>
</protein>
<dbReference type="Pfam" id="PF00881">
    <property type="entry name" value="Nitroreductase"/>
    <property type="match status" value="1"/>
</dbReference>
<dbReference type="GO" id="GO:0016491">
    <property type="term" value="F:oxidoreductase activity"/>
    <property type="evidence" value="ECO:0007669"/>
    <property type="project" value="InterPro"/>
</dbReference>
<dbReference type="PANTHER" id="PTHR43543">
    <property type="entry name" value="MALONIC SEMIALDEHYDE REDUCTASE RUTE-RELATED"/>
    <property type="match status" value="1"/>
</dbReference>
<evidence type="ECO:0000313" key="3">
    <source>
        <dbReference type="EMBL" id="GEK94762.1"/>
    </source>
</evidence>
<dbReference type="EMBL" id="BJUZ01000005">
    <property type="protein sequence ID" value="GEK94762.1"/>
    <property type="molecule type" value="Genomic_DNA"/>
</dbReference>
<dbReference type="InterPro" id="IPR050461">
    <property type="entry name" value="Nitroreductase_HadB/RutE"/>
</dbReference>
<keyword evidence="4" id="KW-1185">Reference proteome</keyword>
<feature type="region of interest" description="Disordered" evidence="1">
    <location>
        <begin position="1"/>
        <end position="37"/>
    </location>
</feature>
<name>A0A511B4W7_9PROT</name>
<evidence type="ECO:0000256" key="1">
    <source>
        <dbReference type="SAM" id="MobiDB-lite"/>
    </source>
</evidence>
<proteinExistence type="predicted"/>
<dbReference type="PANTHER" id="PTHR43543:SF1">
    <property type="entry name" value="MALONIC SEMIALDEHYDE REDUCTASE RUTE-RELATED"/>
    <property type="match status" value="1"/>
</dbReference>
<dbReference type="SUPFAM" id="SSF55469">
    <property type="entry name" value="FMN-dependent nitroreductase-like"/>
    <property type="match status" value="1"/>
</dbReference>
<accession>A0A511B4W7</accession>
<sequence length="217" mass="23629">MEQQTSDLPVMDMNETAVPSGPVPGAEKLFTDARTPQAFSPRPVSEDVLRRLYDLVKLGPTSGNCSPGRFVFLTNQDSRERIRPALSPGNVERAMSAPVLAVICQDPLFFETLPRLGSQEGLRDWFAADVGLSEETAFRNSTLEGGYLIIAARMLGLSVMPMSGFDSFMVEDALLAATGWRANFLVGLGYPAENEPHPDHAVPRAPRLDFGEACLCL</sequence>
<dbReference type="OrthoDB" id="9784375at2"/>
<evidence type="ECO:0000313" key="4">
    <source>
        <dbReference type="Proteomes" id="UP000321230"/>
    </source>
</evidence>
<reference evidence="3 4" key="1">
    <citation type="submission" date="2019-07" db="EMBL/GenBank/DDBJ databases">
        <title>Whole genome shotgun sequence of Gluconobacter wancherniae NBRC 103581.</title>
        <authorList>
            <person name="Hosoyama A."/>
            <person name="Uohara A."/>
            <person name="Ohji S."/>
            <person name="Ichikawa N."/>
        </authorList>
    </citation>
    <scope>NUCLEOTIDE SEQUENCE [LARGE SCALE GENOMIC DNA]</scope>
    <source>
        <strain evidence="3 4">NBRC 103581</strain>
    </source>
</reference>
<dbReference type="InterPro" id="IPR029479">
    <property type="entry name" value="Nitroreductase"/>
</dbReference>
<feature type="domain" description="Nitroreductase" evidence="2">
    <location>
        <begin position="34"/>
        <end position="190"/>
    </location>
</feature>
<dbReference type="RefSeq" id="WP_146798645.1">
    <property type="nucleotide sequence ID" value="NZ_BARC01000009.1"/>
</dbReference>
<dbReference type="InterPro" id="IPR000415">
    <property type="entry name" value="Nitroreductase-like"/>
</dbReference>